<proteinExistence type="predicted"/>
<organism evidence="1">
    <name type="scientific">Yersinia pseudotuberculosis serotype O:3 (strain YPIII)</name>
    <dbReference type="NCBI Taxonomy" id="502800"/>
    <lineage>
        <taxon>Bacteria</taxon>
        <taxon>Pseudomonadati</taxon>
        <taxon>Pseudomonadota</taxon>
        <taxon>Gammaproteobacteria</taxon>
        <taxon>Enterobacterales</taxon>
        <taxon>Yersiniaceae</taxon>
        <taxon>Yersinia</taxon>
    </lineage>
</organism>
<dbReference type="AlphaFoldDB" id="A0A0H3B0D3"/>
<dbReference type="KEGG" id="ypy:YPK_0193"/>
<evidence type="ECO:0000313" key="1">
    <source>
        <dbReference type="EMBL" id="ACA66506.1"/>
    </source>
</evidence>
<sequence length="65" mass="7050" precursor="true">MADKLISLTANSSVMASDILGVEVNCNGYIVVTTSTGKHHADAGYGELTYQARDRLINEINTRYS</sequence>
<dbReference type="EMBL" id="CP000950">
    <property type="protein sequence ID" value="ACA66506.1"/>
    <property type="molecule type" value="Genomic_DNA"/>
</dbReference>
<reference evidence="1" key="1">
    <citation type="submission" date="2008-02" db="EMBL/GenBank/DDBJ databases">
        <title>Complete sequence of Yersinia pseudotuberculosis YPIII.</title>
        <authorList>
            <consortium name="US DOE Joint Genome Institute"/>
            <person name="Challacombe J.F."/>
            <person name="Bruce D."/>
            <person name="Detter J.C."/>
            <person name="Green L."/>
            <person name="Land M."/>
            <person name="Munk C."/>
            <person name="Lindler L.E."/>
            <person name="Nikolich M.P."/>
            <person name="Brettin T."/>
        </authorList>
    </citation>
    <scope>NUCLEOTIDE SEQUENCE</scope>
    <source>
        <strain evidence="1">YPIII</strain>
    </source>
</reference>
<name>A0A0H3B0D3_YERPY</name>
<dbReference type="RefSeq" id="WP_012303395.1">
    <property type="nucleotide sequence ID" value="NZ_CP009792.1"/>
</dbReference>
<accession>A0A0H3B0D3</accession>
<gene>
    <name evidence="1" type="ordered locus">YPK_0193</name>
</gene>
<protein>
    <submittedName>
        <fullName evidence="1">Uncharacterized protein</fullName>
    </submittedName>
</protein>
<dbReference type="PATRIC" id="fig|502800.11.peg.798"/>